<dbReference type="AlphaFoldDB" id="A0AAX1C2N6"/>
<comment type="caution">
    <text evidence="1">The sequence shown here is derived from an EMBL/GenBank/DDBJ whole genome shotgun (WGS) entry which is preliminary data.</text>
</comment>
<sequence length="75" mass="8690">MEELFYFFITLIFAVRQCRQRVFRRAITIFHGGVQPDKHNGYSISKKKDEKNNKDQGAFLVPSKSSEVINGKIVL</sequence>
<evidence type="ECO:0000313" key="3">
    <source>
        <dbReference type="Proteomes" id="UP000245055"/>
    </source>
</evidence>
<proteinExistence type="predicted"/>
<dbReference type="RefSeq" id="WP_024104069.1">
    <property type="nucleotide sequence ID" value="NZ_WABG01000112.1"/>
</dbReference>
<keyword evidence="4" id="KW-1185">Reference proteome</keyword>
<organism evidence="1 3">
    <name type="scientific">Dickeya dianthicola</name>
    <dbReference type="NCBI Taxonomy" id="204039"/>
    <lineage>
        <taxon>Bacteria</taxon>
        <taxon>Pseudomonadati</taxon>
        <taxon>Pseudomonadota</taxon>
        <taxon>Gammaproteobacteria</taxon>
        <taxon>Enterobacterales</taxon>
        <taxon>Pectobacteriaceae</taxon>
        <taxon>Dickeya</taxon>
    </lineage>
</organism>
<reference evidence="1 3" key="1">
    <citation type="submission" date="2018-05" db="EMBL/GenBank/DDBJ databases">
        <title>Genomic diversity of pathogens causing Blackleg of Potato in Pakistan.</title>
        <authorList>
            <person name="Sarfraz S."/>
            <person name="Riaz K."/>
            <person name="Oulghazi S."/>
            <person name="Cigna J."/>
            <person name="Sahi S.T."/>
            <person name="Khan S.H."/>
            <person name="Hameed A."/>
            <person name="Faure D."/>
        </authorList>
    </citation>
    <scope>NUCLEOTIDE SEQUENCE [LARGE SCALE GENOMIC DNA]</scope>
    <source>
        <strain evidence="1 3">SS70</strain>
    </source>
</reference>
<evidence type="ECO:0000313" key="2">
    <source>
        <dbReference type="EMBL" id="RJL76340.1"/>
    </source>
</evidence>
<dbReference type="EMBL" id="QESZ01000028">
    <property type="protein sequence ID" value="PWD70655.1"/>
    <property type="molecule type" value="Genomic_DNA"/>
</dbReference>
<dbReference type="Proteomes" id="UP000266633">
    <property type="component" value="Unassembled WGS sequence"/>
</dbReference>
<dbReference type="Proteomes" id="UP000245055">
    <property type="component" value="Unassembled WGS sequence"/>
</dbReference>
<protein>
    <submittedName>
        <fullName evidence="1">Uncharacterized protein</fullName>
    </submittedName>
</protein>
<reference evidence="2 4" key="2">
    <citation type="submission" date="2018-09" db="EMBL/GenBank/DDBJ databases">
        <title>Phylogenetic diversity of Pectobacterium and Dickeya strains causing blackleg disease of potato in Morocco.</title>
        <authorList>
            <person name="Oulghazi S."/>
            <person name="Moumni M."/>
            <person name="Faure D."/>
        </authorList>
    </citation>
    <scope>NUCLEOTIDE SEQUENCE [LARGE SCALE GENOMIC DNA]</scope>
    <source>
        <strain evidence="2 4">S4.16.03.LID</strain>
    </source>
</reference>
<accession>A0AAX1C2N6</accession>
<evidence type="ECO:0000313" key="1">
    <source>
        <dbReference type="EMBL" id="PWD70655.1"/>
    </source>
</evidence>
<dbReference type="EMBL" id="QZDO01000003">
    <property type="protein sequence ID" value="RJL76340.1"/>
    <property type="molecule type" value="Genomic_DNA"/>
</dbReference>
<evidence type="ECO:0000313" key="4">
    <source>
        <dbReference type="Proteomes" id="UP000266633"/>
    </source>
</evidence>
<gene>
    <name evidence="2" type="ORF">D5077_01505</name>
    <name evidence="1" type="ORF">DF213_17610</name>
</gene>
<name>A0AAX1C2N6_9GAMM</name>